<evidence type="ECO:0000256" key="11">
    <source>
        <dbReference type="ARBA" id="ARBA00023317"/>
    </source>
</evidence>
<evidence type="ECO:0000259" key="13">
    <source>
        <dbReference type="Pfam" id="PF02887"/>
    </source>
</evidence>
<dbReference type="Pfam" id="PF02887">
    <property type="entry name" value="PK_C"/>
    <property type="match status" value="1"/>
</dbReference>
<reference evidence="14" key="1">
    <citation type="submission" date="2018-05" db="EMBL/GenBank/DDBJ databases">
        <authorList>
            <person name="Lanie J.A."/>
            <person name="Ng W.-L."/>
            <person name="Kazmierczak K.M."/>
            <person name="Andrzejewski T.M."/>
            <person name="Davidsen T.M."/>
            <person name="Wayne K.J."/>
            <person name="Tettelin H."/>
            <person name="Glass J.I."/>
            <person name="Rusch D."/>
            <person name="Podicherti R."/>
            <person name="Tsui H.-C.T."/>
            <person name="Winkler M.E."/>
        </authorList>
    </citation>
    <scope>NUCLEOTIDE SEQUENCE</scope>
</reference>
<evidence type="ECO:0000256" key="9">
    <source>
        <dbReference type="ARBA" id="ARBA00022842"/>
    </source>
</evidence>
<keyword evidence="8" id="KW-0067">ATP-binding</keyword>
<keyword evidence="7" id="KW-0418">Kinase</keyword>
<gene>
    <name evidence="14" type="ORF">METZ01_LOCUS280742</name>
</gene>
<keyword evidence="10" id="KW-0324">Glycolysis</keyword>
<dbReference type="GO" id="GO:0005524">
    <property type="term" value="F:ATP binding"/>
    <property type="evidence" value="ECO:0007669"/>
    <property type="project" value="UniProtKB-KW"/>
</dbReference>
<evidence type="ECO:0000259" key="12">
    <source>
        <dbReference type="Pfam" id="PF00224"/>
    </source>
</evidence>
<keyword evidence="4" id="KW-0808">Transferase</keyword>
<dbReference type="InterPro" id="IPR015795">
    <property type="entry name" value="Pyrv_Knase_C"/>
</dbReference>
<evidence type="ECO:0000256" key="5">
    <source>
        <dbReference type="ARBA" id="ARBA00022723"/>
    </source>
</evidence>
<protein>
    <recommendedName>
        <fullName evidence="3">pyruvate kinase</fullName>
        <ecNumber evidence="3">2.7.1.40</ecNumber>
    </recommendedName>
</protein>
<comment type="similarity">
    <text evidence="2">Belongs to the pyruvate kinase family.</text>
</comment>
<evidence type="ECO:0000313" key="14">
    <source>
        <dbReference type="EMBL" id="SVC27888.1"/>
    </source>
</evidence>
<dbReference type="GO" id="GO:0030955">
    <property type="term" value="F:potassium ion binding"/>
    <property type="evidence" value="ECO:0007669"/>
    <property type="project" value="InterPro"/>
</dbReference>
<evidence type="ECO:0000256" key="6">
    <source>
        <dbReference type="ARBA" id="ARBA00022741"/>
    </source>
</evidence>
<feature type="domain" description="Pyruvate kinase barrel" evidence="12">
    <location>
        <begin position="1"/>
        <end position="132"/>
    </location>
</feature>
<organism evidence="14">
    <name type="scientific">marine metagenome</name>
    <dbReference type="NCBI Taxonomy" id="408172"/>
    <lineage>
        <taxon>unclassified sequences</taxon>
        <taxon>metagenomes</taxon>
        <taxon>ecological metagenomes</taxon>
    </lineage>
</organism>
<dbReference type="GO" id="GO:0004743">
    <property type="term" value="F:pyruvate kinase activity"/>
    <property type="evidence" value="ECO:0007669"/>
    <property type="project" value="UniProtKB-EC"/>
</dbReference>
<comment type="pathway">
    <text evidence="1">Carbohydrate degradation; glycolysis; pyruvate from D-glyceraldehyde 3-phosphate: step 5/5.</text>
</comment>
<dbReference type="InterPro" id="IPR040442">
    <property type="entry name" value="Pyrv_kinase-like_dom_sf"/>
</dbReference>
<keyword evidence="5" id="KW-0479">Metal-binding</keyword>
<dbReference type="EC" id="2.7.1.40" evidence="3"/>
<evidence type="ECO:0000256" key="4">
    <source>
        <dbReference type="ARBA" id="ARBA00022679"/>
    </source>
</evidence>
<dbReference type="InterPro" id="IPR036918">
    <property type="entry name" value="Pyrv_Knase_C_sf"/>
</dbReference>
<dbReference type="SUPFAM" id="SSF51621">
    <property type="entry name" value="Phosphoenolpyruvate/pyruvate domain"/>
    <property type="match status" value="1"/>
</dbReference>
<dbReference type="UniPathway" id="UPA00109">
    <property type="reaction ID" value="UER00188"/>
</dbReference>
<dbReference type="Pfam" id="PF00224">
    <property type="entry name" value="PK"/>
    <property type="match status" value="1"/>
</dbReference>
<dbReference type="InterPro" id="IPR015793">
    <property type="entry name" value="Pyrv_Knase_brl"/>
</dbReference>
<dbReference type="InterPro" id="IPR015813">
    <property type="entry name" value="Pyrv/PenolPyrv_kinase-like_dom"/>
</dbReference>
<evidence type="ECO:0000256" key="7">
    <source>
        <dbReference type="ARBA" id="ARBA00022777"/>
    </source>
</evidence>
<dbReference type="EMBL" id="UINC01082794">
    <property type="protein sequence ID" value="SVC27888.1"/>
    <property type="molecule type" value="Genomic_DNA"/>
</dbReference>
<sequence>FVNQASDVNQAREVLSSVDSQMRVIAKIERLSALKKLYWIIKASDGVMVARGDLALESGPGELTGLQKTIINQTVAGKKIVITATQMMESMINNPSPTRAEMTDVSNAVLDGTDAVMLSAETAIGKYPVETVKAMSEVCEGAETYQQTISKKEKFKFSELQRIDEAIAISSMSIARNMNIKAIIALTESGSTALMMSRIRSDIPIYAFTRNEFTQRRVSLYRGVTSYPYKFKANTFTEVLSEVSKELLQSEMVRVGDLVLITSGSPLKVEGYTNSLRIIEISDR</sequence>
<evidence type="ECO:0000256" key="1">
    <source>
        <dbReference type="ARBA" id="ARBA00004997"/>
    </source>
</evidence>
<dbReference type="Gene3D" id="3.20.20.60">
    <property type="entry name" value="Phosphoenolpyruvate-binding domains"/>
    <property type="match status" value="1"/>
</dbReference>
<dbReference type="InterPro" id="IPR001697">
    <property type="entry name" value="Pyr_Knase"/>
</dbReference>
<dbReference type="PANTHER" id="PTHR11817">
    <property type="entry name" value="PYRUVATE KINASE"/>
    <property type="match status" value="1"/>
</dbReference>
<keyword evidence="9" id="KW-0460">Magnesium</keyword>
<dbReference type="GO" id="GO:0016301">
    <property type="term" value="F:kinase activity"/>
    <property type="evidence" value="ECO:0007669"/>
    <property type="project" value="UniProtKB-KW"/>
</dbReference>
<keyword evidence="6" id="KW-0547">Nucleotide-binding</keyword>
<evidence type="ECO:0000256" key="10">
    <source>
        <dbReference type="ARBA" id="ARBA00023152"/>
    </source>
</evidence>
<evidence type="ECO:0000256" key="8">
    <source>
        <dbReference type="ARBA" id="ARBA00022840"/>
    </source>
</evidence>
<feature type="domain" description="Pyruvate kinase C-terminal" evidence="13">
    <location>
        <begin position="165"/>
        <end position="279"/>
    </location>
</feature>
<dbReference type="AlphaFoldDB" id="A0A382KTJ1"/>
<dbReference type="PRINTS" id="PR01050">
    <property type="entry name" value="PYRUVTKNASE"/>
</dbReference>
<dbReference type="SUPFAM" id="SSF52935">
    <property type="entry name" value="PK C-terminal domain-like"/>
    <property type="match status" value="1"/>
</dbReference>
<evidence type="ECO:0000256" key="2">
    <source>
        <dbReference type="ARBA" id="ARBA00008663"/>
    </source>
</evidence>
<dbReference type="Gene3D" id="3.40.1380.20">
    <property type="entry name" value="Pyruvate kinase, C-terminal domain"/>
    <property type="match status" value="1"/>
</dbReference>
<keyword evidence="11" id="KW-0670">Pyruvate</keyword>
<feature type="non-terminal residue" evidence="14">
    <location>
        <position position="1"/>
    </location>
</feature>
<accession>A0A382KTJ1</accession>
<name>A0A382KTJ1_9ZZZZ</name>
<dbReference type="GO" id="GO:0000287">
    <property type="term" value="F:magnesium ion binding"/>
    <property type="evidence" value="ECO:0007669"/>
    <property type="project" value="InterPro"/>
</dbReference>
<proteinExistence type="inferred from homology"/>
<evidence type="ECO:0000256" key="3">
    <source>
        <dbReference type="ARBA" id="ARBA00012142"/>
    </source>
</evidence>